<keyword evidence="4" id="KW-0653">Protein transport</keyword>
<evidence type="ECO:0000256" key="1">
    <source>
        <dbReference type="ARBA" id="ARBA00004472"/>
    </source>
</evidence>
<evidence type="ECO:0008006" key="11">
    <source>
        <dbReference type="Google" id="ProtNLM"/>
    </source>
</evidence>
<dbReference type="Pfam" id="PF09451">
    <property type="entry name" value="ATG27"/>
    <property type="match status" value="1"/>
</dbReference>
<dbReference type="InterPro" id="IPR018939">
    <property type="entry name" value="Autophagy-rel_prot_27"/>
</dbReference>
<dbReference type="PANTHER" id="PTHR15071:SF0">
    <property type="entry name" value="MANNOSE 6-PHOSPHATE RECEPTOR-LIKE PROTEIN 1"/>
    <property type="match status" value="1"/>
</dbReference>
<dbReference type="GO" id="GO:0034045">
    <property type="term" value="C:phagophore assembly site membrane"/>
    <property type="evidence" value="ECO:0007669"/>
    <property type="project" value="UniProtKB-SubCell"/>
</dbReference>
<dbReference type="AlphaFoldDB" id="A0A2P6MSF4"/>
<evidence type="ECO:0000256" key="3">
    <source>
        <dbReference type="ARBA" id="ARBA00022729"/>
    </source>
</evidence>
<dbReference type="GO" id="GO:0000139">
    <property type="term" value="C:Golgi membrane"/>
    <property type="evidence" value="ECO:0007669"/>
    <property type="project" value="UniProtKB-SubCell"/>
</dbReference>
<comment type="subcellular location">
    <subcellularLocation>
        <location evidence="1">Preautophagosomal structure membrane</location>
        <topology evidence="1">Single-pass type I membrane protein</topology>
    </subcellularLocation>
</comment>
<feature type="chain" id="PRO_5015159233" description="Autophagy-related protein 27" evidence="8">
    <location>
        <begin position="17"/>
        <end position="247"/>
    </location>
</feature>
<evidence type="ECO:0000256" key="8">
    <source>
        <dbReference type="SAM" id="SignalP"/>
    </source>
</evidence>
<dbReference type="PANTHER" id="PTHR15071">
    <property type="entry name" value="MANNOSE-6-PHOSPHATE RECEPTOR FAMILY MEMBER"/>
    <property type="match status" value="1"/>
</dbReference>
<dbReference type="InterPro" id="IPR009011">
    <property type="entry name" value="Man6P_isomerase_rcpt-bd_dom_sf"/>
</dbReference>
<reference evidence="9 10" key="1">
    <citation type="journal article" date="2018" name="Genome Biol. Evol.">
        <title>Multiple Roots of Fruiting Body Formation in Amoebozoa.</title>
        <authorList>
            <person name="Hillmann F."/>
            <person name="Forbes G."/>
            <person name="Novohradska S."/>
            <person name="Ferling I."/>
            <person name="Riege K."/>
            <person name="Groth M."/>
            <person name="Westermann M."/>
            <person name="Marz M."/>
            <person name="Spaller T."/>
            <person name="Winckler T."/>
            <person name="Schaap P."/>
            <person name="Glockner G."/>
        </authorList>
    </citation>
    <scope>NUCLEOTIDE SEQUENCE [LARGE SCALE GENOMIC DNA]</scope>
    <source>
        <strain evidence="9 10">Jena</strain>
    </source>
</reference>
<keyword evidence="10" id="KW-1185">Reference proteome</keyword>
<sequence>MFTIILLLSAIHLAYGACTNIDSSLEQCAFSAPDGKRYDLKSFNTSTPLSYTTDAGIVYHMTVCSSVSLSGDPSTSVWQTSGGLDTVLTDICRQNVTSVGGPEKSQGDVEGFRITSRSVPGLPFNNIVDIDFICDPNIPSPGVGVSASGKQHTYAIVWKSAGACALTEGKEKGEFLGIGWIISIVFLGLVVLYLIVGIIVNKFVMKKESTEVIPNVHVWQSVGAHVKDGFKFTYRKIIRKDTTYTAV</sequence>
<dbReference type="Gene3D" id="2.70.130.10">
    <property type="entry name" value="Mannose-6-phosphate receptor binding domain"/>
    <property type="match status" value="1"/>
</dbReference>
<evidence type="ECO:0000256" key="2">
    <source>
        <dbReference type="ARBA" id="ARBA00022692"/>
    </source>
</evidence>
<keyword evidence="3 8" id="KW-0732">Signal</keyword>
<dbReference type="EMBL" id="MDYQ01000448">
    <property type="protein sequence ID" value="PRP74617.1"/>
    <property type="molecule type" value="Genomic_DNA"/>
</dbReference>
<evidence type="ECO:0000256" key="6">
    <source>
        <dbReference type="ARBA" id="ARBA00023136"/>
    </source>
</evidence>
<dbReference type="OrthoDB" id="29460at2759"/>
<evidence type="ECO:0000256" key="7">
    <source>
        <dbReference type="SAM" id="Phobius"/>
    </source>
</evidence>
<comment type="caution">
    <text evidence="9">The sequence shown here is derived from an EMBL/GenBank/DDBJ whole genome shotgun (WGS) entry which is preliminary data.</text>
</comment>
<keyword evidence="6 7" id="KW-0472">Membrane</keyword>
<gene>
    <name evidence="9" type="ORF">PROFUN_03539</name>
</gene>
<accession>A0A2P6MSF4</accession>
<keyword evidence="5 7" id="KW-1133">Transmembrane helix</keyword>
<feature type="signal peptide" evidence="8">
    <location>
        <begin position="1"/>
        <end position="16"/>
    </location>
</feature>
<dbReference type="SUPFAM" id="SSF50911">
    <property type="entry name" value="Mannose 6-phosphate receptor domain"/>
    <property type="match status" value="1"/>
</dbReference>
<evidence type="ECO:0000256" key="5">
    <source>
        <dbReference type="ARBA" id="ARBA00022989"/>
    </source>
</evidence>
<evidence type="ECO:0000256" key="4">
    <source>
        <dbReference type="ARBA" id="ARBA00022927"/>
    </source>
</evidence>
<dbReference type="Proteomes" id="UP000241769">
    <property type="component" value="Unassembled WGS sequence"/>
</dbReference>
<organism evidence="9 10">
    <name type="scientific">Planoprotostelium fungivorum</name>
    <dbReference type="NCBI Taxonomy" id="1890364"/>
    <lineage>
        <taxon>Eukaryota</taxon>
        <taxon>Amoebozoa</taxon>
        <taxon>Evosea</taxon>
        <taxon>Variosea</taxon>
        <taxon>Cavosteliida</taxon>
        <taxon>Cavosteliaceae</taxon>
        <taxon>Planoprotostelium</taxon>
    </lineage>
</organism>
<keyword evidence="4" id="KW-0813">Transport</keyword>
<protein>
    <recommendedName>
        <fullName evidence="11">Autophagy-related protein 27</fullName>
    </recommendedName>
</protein>
<feature type="transmembrane region" description="Helical" evidence="7">
    <location>
        <begin position="175"/>
        <end position="200"/>
    </location>
</feature>
<keyword evidence="2 7" id="KW-0812">Transmembrane</keyword>
<evidence type="ECO:0000313" key="10">
    <source>
        <dbReference type="Proteomes" id="UP000241769"/>
    </source>
</evidence>
<name>A0A2P6MSF4_9EUKA</name>
<evidence type="ECO:0000313" key="9">
    <source>
        <dbReference type="EMBL" id="PRP74617.1"/>
    </source>
</evidence>
<dbReference type="InParanoid" id="A0A2P6MSF4"/>
<proteinExistence type="predicted"/>
<dbReference type="GO" id="GO:0015031">
    <property type="term" value="P:protein transport"/>
    <property type="evidence" value="ECO:0007669"/>
    <property type="project" value="UniProtKB-KW"/>
</dbReference>